<feature type="region of interest" description="Disordered" evidence="1">
    <location>
        <begin position="1"/>
        <end position="27"/>
    </location>
</feature>
<comment type="caution">
    <text evidence="2">The sequence shown here is derived from an EMBL/GenBank/DDBJ whole genome shotgun (WGS) entry which is preliminary data.</text>
</comment>
<dbReference type="EMBL" id="JAOTOJ010000001">
    <property type="protein sequence ID" value="KAK9412136.1"/>
    <property type="molecule type" value="Genomic_DNA"/>
</dbReference>
<gene>
    <name evidence="2" type="ORF">NXF25_003311</name>
</gene>
<dbReference type="Proteomes" id="UP001474421">
    <property type="component" value="Unassembled WGS sequence"/>
</dbReference>
<evidence type="ECO:0000313" key="2">
    <source>
        <dbReference type="EMBL" id="KAK9412136.1"/>
    </source>
</evidence>
<reference evidence="2 3" key="1">
    <citation type="journal article" date="2024" name="Proc. Natl. Acad. Sci. U.S.A.">
        <title>The genetic regulatory architecture and epigenomic basis for age-related changes in rattlesnake venom.</title>
        <authorList>
            <person name="Hogan M.P."/>
            <person name="Holding M.L."/>
            <person name="Nystrom G.S."/>
            <person name="Colston T.J."/>
            <person name="Bartlett D.A."/>
            <person name="Mason A.J."/>
            <person name="Ellsworth S.A."/>
            <person name="Rautsaw R.M."/>
            <person name="Lawrence K.C."/>
            <person name="Strickland J.L."/>
            <person name="He B."/>
            <person name="Fraser P."/>
            <person name="Margres M.J."/>
            <person name="Gilbert D.M."/>
            <person name="Gibbs H.L."/>
            <person name="Parkinson C.L."/>
            <person name="Rokyta D.R."/>
        </authorList>
    </citation>
    <scope>NUCLEOTIDE SEQUENCE [LARGE SCALE GENOMIC DNA]</scope>
    <source>
        <strain evidence="2">DRR0105</strain>
    </source>
</reference>
<organism evidence="2 3">
    <name type="scientific">Crotalus adamanteus</name>
    <name type="common">Eastern diamondback rattlesnake</name>
    <dbReference type="NCBI Taxonomy" id="8729"/>
    <lineage>
        <taxon>Eukaryota</taxon>
        <taxon>Metazoa</taxon>
        <taxon>Chordata</taxon>
        <taxon>Craniata</taxon>
        <taxon>Vertebrata</taxon>
        <taxon>Euteleostomi</taxon>
        <taxon>Lepidosauria</taxon>
        <taxon>Squamata</taxon>
        <taxon>Bifurcata</taxon>
        <taxon>Unidentata</taxon>
        <taxon>Episquamata</taxon>
        <taxon>Toxicofera</taxon>
        <taxon>Serpentes</taxon>
        <taxon>Colubroidea</taxon>
        <taxon>Viperidae</taxon>
        <taxon>Crotalinae</taxon>
        <taxon>Crotalus</taxon>
    </lineage>
</organism>
<name>A0AAW1CDH3_CROAD</name>
<dbReference type="AlphaFoldDB" id="A0AAW1CDH3"/>
<evidence type="ECO:0000256" key="1">
    <source>
        <dbReference type="SAM" id="MobiDB-lite"/>
    </source>
</evidence>
<sequence>MAGEQSAEILPQMAEATAAGPASSNSE</sequence>
<accession>A0AAW1CDH3</accession>
<proteinExistence type="predicted"/>
<protein>
    <submittedName>
        <fullName evidence="2">Uncharacterized protein</fullName>
    </submittedName>
</protein>
<evidence type="ECO:0000313" key="3">
    <source>
        <dbReference type="Proteomes" id="UP001474421"/>
    </source>
</evidence>
<keyword evidence="3" id="KW-1185">Reference proteome</keyword>